<proteinExistence type="predicted"/>
<keyword evidence="2" id="KW-1185">Reference proteome</keyword>
<evidence type="ECO:0000313" key="2">
    <source>
        <dbReference type="Proteomes" id="UP000707071"/>
    </source>
</evidence>
<organism evidence="1 2">
    <name type="scientific">Claviceps aff. purpurea</name>
    <dbReference type="NCBI Taxonomy" id="1967640"/>
    <lineage>
        <taxon>Eukaryota</taxon>
        <taxon>Fungi</taxon>
        <taxon>Dikarya</taxon>
        <taxon>Ascomycota</taxon>
        <taxon>Pezizomycotina</taxon>
        <taxon>Sordariomycetes</taxon>
        <taxon>Hypocreomycetidae</taxon>
        <taxon>Hypocreales</taxon>
        <taxon>Clavicipitaceae</taxon>
        <taxon>Claviceps</taxon>
    </lineage>
</organism>
<dbReference type="SUPFAM" id="SSF116907">
    <property type="entry name" value="Hook domain"/>
    <property type="match status" value="1"/>
</dbReference>
<dbReference type="Gene3D" id="1.10.418.10">
    <property type="entry name" value="Calponin-like domain"/>
    <property type="match status" value="1"/>
</dbReference>
<accession>A0A9P7TYM7</accession>
<name>A0A9P7TYM7_9HYPO</name>
<dbReference type="Proteomes" id="UP000707071">
    <property type="component" value="Unassembled WGS sequence"/>
</dbReference>
<reference evidence="1 2" key="1">
    <citation type="journal article" date="2020" name="bioRxiv">
        <title>Whole genome comparisons of ergot fungi reveals the divergence and evolution of species within the genus Claviceps are the result of varying mechanisms driving genome evolution and host range expansion.</title>
        <authorList>
            <person name="Wyka S.A."/>
            <person name="Mondo S.J."/>
            <person name="Liu M."/>
            <person name="Dettman J."/>
            <person name="Nalam V."/>
            <person name="Broders K.D."/>
        </authorList>
    </citation>
    <scope>NUCLEOTIDE SEQUENCE [LARGE SCALE GENOMIC DNA]</scope>
    <source>
        <strain evidence="1 2">Clav52</strain>
    </source>
</reference>
<protein>
    <recommendedName>
        <fullName evidence="3">Calponin-homology (CH) domain-containing protein</fullName>
    </recommendedName>
</protein>
<dbReference type="AlphaFoldDB" id="A0A9P7TYM7"/>
<evidence type="ECO:0008006" key="3">
    <source>
        <dbReference type="Google" id="ProtNLM"/>
    </source>
</evidence>
<feature type="non-terminal residue" evidence="1">
    <location>
        <position position="1"/>
    </location>
</feature>
<dbReference type="EMBL" id="SRRH01001112">
    <property type="protein sequence ID" value="KAG6282896.1"/>
    <property type="molecule type" value="Genomic_DNA"/>
</dbReference>
<sequence>MTPTPAAKWTSTYSLGAQHALLKAANRVFDLDQVVESLDEFTDGLLLGQILHELDPEFEPSHLETTQGTPKYLTHKRNIQTIYKGLFRFIRRQVPELGCQAKKFDYHAVAENPEPQGISQDEELDDFVLDDFVLDDFVLDDFVLDDFVLDDFVLDDF</sequence>
<gene>
    <name evidence="1" type="ORF">E4U09_000471</name>
</gene>
<evidence type="ECO:0000313" key="1">
    <source>
        <dbReference type="EMBL" id="KAG6282896.1"/>
    </source>
</evidence>
<comment type="caution">
    <text evidence="1">The sequence shown here is derived from an EMBL/GenBank/DDBJ whole genome shotgun (WGS) entry which is preliminary data.</text>
</comment>
<dbReference type="InterPro" id="IPR036872">
    <property type="entry name" value="CH_dom_sf"/>
</dbReference>